<dbReference type="InterPro" id="IPR001867">
    <property type="entry name" value="OmpR/PhoB-type_DNA-bd"/>
</dbReference>
<evidence type="ECO:0000256" key="2">
    <source>
        <dbReference type="ARBA" id="ARBA00005820"/>
    </source>
</evidence>
<comment type="caution">
    <text evidence="9">The sequence shown here is derived from an EMBL/GenBank/DDBJ whole genome shotgun (WGS) entry which is preliminary data.</text>
</comment>
<accession>A0A0L0QLR5</accession>
<dbReference type="GO" id="GO:0003677">
    <property type="term" value="F:DNA binding"/>
    <property type="evidence" value="ECO:0007669"/>
    <property type="project" value="UniProtKB-KW"/>
</dbReference>
<keyword evidence="5" id="KW-0238">DNA-binding</keyword>
<dbReference type="OrthoDB" id="3190595at2"/>
<dbReference type="AlphaFoldDB" id="A0A0L0QLR5"/>
<feature type="domain" description="Response regulatory" evidence="8">
    <location>
        <begin position="2"/>
        <end position="116"/>
    </location>
</feature>
<evidence type="ECO:0000256" key="4">
    <source>
        <dbReference type="ARBA" id="ARBA00023015"/>
    </source>
</evidence>
<evidence type="ECO:0000256" key="5">
    <source>
        <dbReference type="ARBA" id="ARBA00023125"/>
    </source>
</evidence>
<dbReference type="PROSITE" id="PS50110">
    <property type="entry name" value="RESPONSE_REGULATORY"/>
    <property type="match status" value="1"/>
</dbReference>
<evidence type="ECO:0000256" key="7">
    <source>
        <dbReference type="PROSITE-ProRule" id="PRU00169"/>
    </source>
</evidence>
<dbReference type="GO" id="GO:0005737">
    <property type="term" value="C:cytoplasm"/>
    <property type="evidence" value="ECO:0007669"/>
    <property type="project" value="UniProtKB-SubCell"/>
</dbReference>
<dbReference type="InterPro" id="IPR036388">
    <property type="entry name" value="WH-like_DNA-bd_sf"/>
</dbReference>
<organism evidence="9 10">
    <name type="scientific">Virgibacillus pantothenticus</name>
    <dbReference type="NCBI Taxonomy" id="1473"/>
    <lineage>
        <taxon>Bacteria</taxon>
        <taxon>Bacillati</taxon>
        <taxon>Bacillota</taxon>
        <taxon>Bacilli</taxon>
        <taxon>Bacillales</taxon>
        <taxon>Bacillaceae</taxon>
        <taxon>Virgibacillus</taxon>
    </lineage>
</organism>
<evidence type="ECO:0000259" key="8">
    <source>
        <dbReference type="PROSITE" id="PS50110"/>
    </source>
</evidence>
<keyword evidence="10" id="KW-1185">Reference proteome</keyword>
<dbReference type="Proteomes" id="UP000036780">
    <property type="component" value="Unassembled WGS sequence"/>
</dbReference>
<dbReference type="InterPro" id="IPR011006">
    <property type="entry name" value="CheY-like_superfamily"/>
</dbReference>
<dbReference type="GO" id="GO:0000160">
    <property type="term" value="P:phosphorelay signal transduction system"/>
    <property type="evidence" value="ECO:0007669"/>
    <property type="project" value="UniProtKB-KW"/>
</dbReference>
<dbReference type="Gene3D" id="3.40.50.2300">
    <property type="match status" value="1"/>
</dbReference>
<dbReference type="GO" id="GO:0006355">
    <property type="term" value="P:regulation of DNA-templated transcription"/>
    <property type="evidence" value="ECO:0007669"/>
    <property type="project" value="InterPro"/>
</dbReference>
<dbReference type="Gene3D" id="1.25.40.10">
    <property type="entry name" value="Tetratricopeptide repeat domain"/>
    <property type="match status" value="1"/>
</dbReference>
<dbReference type="SUPFAM" id="SSF48452">
    <property type="entry name" value="TPR-like"/>
    <property type="match status" value="1"/>
</dbReference>
<evidence type="ECO:0000256" key="6">
    <source>
        <dbReference type="ARBA" id="ARBA00023163"/>
    </source>
</evidence>
<dbReference type="InterPro" id="IPR051677">
    <property type="entry name" value="AfsR-DnrI-RedD_regulator"/>
</dbReference>
<keyword evidence="6" id="KW-0804">Transcription</keyword>
<dbReference type="InterPro" id="IPR011990">
    <property type="entry name" value="TPR-like_helical_dom_sf"/>
</dbReference>
<evidence type="ECO:0000256" key="3">
    <source>
        <dbReference type="ARBA" id="ARBA00023012"/>
    </source>
</evidence>
<dbReference type="Pfam" id="PF03704">
    <property type="entry name" value="BTAD"/>
    <property type="match status" value="1"/>
</dbReference>
<reference evidence="10" key="1">
    <citation type="submission" date="2015-07" db="EMBL/GenBank/DDBJ databases">
        <title>Fjat-10053 dsm26.</title>
        <authorList>
            <person name="Liu B."/>
            <person name="Wang J."/>
            <person name="Zhu Y."/>
            <person name="Liu G."/>
            <person name="Chen Q."/>
            <person name="Chen Z."/>
            <person name="Lan J."/>
            <person name="Che J."/>
            <person name="Ge C."/>
            <person name="Shi H."/>
            <person name="Pan Z."/>
            <person name="Liu X."/>
        </authorList>
    </citation>
    <scope>NUCLEOTIDE SEQUENCE [LARGE SCALE GENOMIC DNA]</scope>
    <source>
        <strain evidence="10">DSM 26</strain>
    </source>
</reference>
<dbReference type="GeneID" id="66871520"/>
<dbReference type="Pfam" id="PF00072">
    <property type="entry name" value="Response_reg"/>
    <property type="match status" value="1"/>
</dbReference>
<keyword evidence="7" id="KW-0597">Phosphoprotein</keyword>
<dbReference type="SMART" id="SM01043">
    <property type="entry name" value="BTAD"/>
    <property type="match status" value="1"/>
</dbReference>
<name>A0A0L0QLR5_VIRPA</name>
<dbReference type="RefSeq" id="WP_050352009.1">
    <property type="nucleotide sequence ID" value="NZ_CP073011.1"/>
</dbReference>
<dbReference type="SUPFAM" id="SSF52172">
    <property type="entry name" value="CheY-like"/>
    <property type="match status" value="1"/>
</dbReference>
<dbReference type="InterPro" id="IPR001789">
    <property type="entry name" value="Sig_transdc_resp-reg_receiver"/>
</dbReference>
<dbReference type="PATRIC" id="fig|1473.5.peg.1277"/>
<dbReference type="SUPFAM" id="SSF46894">
    <property type="entry name" value="C-terminal effector domain of the bipartite response regulators"/>
    <property type="match status" value="1"/>
</dbReference>
<dbReference type="PANTHER" id="PTHR35807">
    <property type="entry name" value="TRANSCRIPTIONAL REGULATOR REDD-RELATED"/>
    <property type="match status" value="1"/>
</dbReference>
<protein>
    <recommendedName>
        <fullName evidence="8">Response regulatory domain-containing protein</fullName>
    </recommendedName>
</protein>
<evidence type="ECO:0000313" key="9">
    <source>
        <dbReference type="EMBL" id="KNE19474.1"/>
    </source>
</evidence>
<dbReference type="PANTHER" id="PTHR35807:SF2">
    <property type="entry name" value="TRANSCRIPTIONAL ACTIVATOR DOMAIN"/>
    <property type="match status" value="1"/>
</dbReference>
<dbReference type="Gene3D" id="1.10.10.10">
    <property type="entry name" value="Winged helix-like DNA-binding domain superfamily/Winged helix DNA-binding domain"/>
    <property type="match status" value="1"/>
</dbReference>
<dbReference type="Pfam" id="PF00486">
    <property type="entry name" value="Trans_reg_C"/>
    <property type="match status" value="1"/>
</dbReference>
<dbReference type="InterPro" id="IPR016032">
    <property type="entry name" value="Sig_transdc_resp-reg_C-effctor"/>
</dbReference>
<evidence type="ECO:0000256" key="1">
    <source>
        <dbReference type="ARBA" id="ARBA00004496"/>
    </source>
</evidence>
<comment type="similarity">
    <text evidence="2">Belongs to the AfsR/DnrI/RedD regulatory family.</text>
</comment>
<proteinExistence type="inferred from homology"/>
<dbReference type="EMBL" id="LGTO01000007">
    <property type="protein sequence ID" value="KNE19474.1"/>
    <property type="molecule type" value="Genomic_DNA"/>
</dbReference>
<dbReference type="SMART" id="SM00448">
    <property type="entry name" value="REC"/>
    <property type="match status" value="1"/>
</dbReference>
<comment type="subcellular location">
    <subcellularLocation>
        <location evidence="1">Cytoplasm</location>
    </subcellularLocation>
</comment>
<evidence type="ECO:0000313" key="10">
    <source>
        <dbReference type="Proteomes" id="UP000036780"/>
    </source>
</evidence>
<gene>
    <name evidence="9" type="ORF">AFK71_13375</name>
</gene>
<keyword evidence="3" id="KW-0902">Two-component regulatory system</keyword>
<feature type="modified residue" description="4-aspartylphosphate" evidence="7">
    <location>
        <position position="53"/>
    </location>
</feature>
<dbReference type="InterPro" id="IPR005158">
    <property type="entry name" value="BTAD"/>
</dbReference>
<sequence length="379" mass="44756">MKAILVDDEKLALDYLEQQINKVGRVEVIGKFTNPVHAHESILKEDVDVLFLDIQLPEINGMRLAEKVLENKPNLTIVFVTAYDKYAVKAFELNAVDYLLKPIPFDRLKKTVERIENQYNQQSTIKETSPLYVNVLGQFSVETVRGQPEFVSWRTKKAAELFLYLLHQKGKMVRKSFLIDLLWPDVELERASALLYTMIYYVRKTLRKYQKHLRLENVSDGYVLETENIILDFNEWKEKIKTLPPLSQTSINAYIQVMSLYKGGYLQGYDFWWAESERYYWEQIWLTKAMEIARFYQDNHDIAGAKLWYNHICKYYPEMEKSHFALMKIYAFEDNPALVHQQYESLKTYLQDELGVQPNSEIVAWYEAWKNGKLASSYN</sequence>
<keyword evidence="4" id="KW-0805">Transcription regulation</keyword>